<keyword evidence="3" id="KW-1185">Reference proteome</keyword>
<protein>
    <submittedName>
        <fullName evidence="2">Uncharacterized protein</fullName>
    </submittedName>
</protein>
<feature type="compositionally biased region" description="Basic and acidic residues" evidence="1">
    <location>
        <begin position="117"/>
        <end position="128"/>
    </location>
</feature>
<proteinExistence type="predicted"/>
<feature type="region of interest" description="Disordered" evidence="1">
    <location>
        <begin position="47"/>
        <end position="146"/>
    </location>
</feature>
<dbReference type="EMBL" id="JBFDAA010000017">
    <property type="protein sequence ID" value="KAL1116803.1"/>
    <property type="molecule type" value="Genomic_DNA"/>
</dbReference>
<sequence length="263" mass="29289">MASKRPNMFYQNKKQETTEIGTTWSNPEEGLIMTYLINYLRSVGLSAEGEKERKQTIERGTSPDGGSEDGQTGNGDSSGTPRTSNNSEIEDSVVEQGVHERNSSLPGVGTSSGKTPPVDHPEEKDKRSVQGNRRLRKTRWPVASSEVNRRERQRNIDLENEDELRARDTYVPCIHSSGPNWGVSVYDRHAKGPGFDSLREHVSALEALKQSLKAEDGVRAPKRILQEQEAEDDGNSYAQFAILLCRPSDFSSLRCIVLGIPYL</sequence>
<feature type="region of interest" description="Disordered" evidence="1">
    <location>
        <begin position="1"/>
        <end position="23"/>
    </location>
</feature>
<dbReference type="Proteomes" id="UP001558652">
    <property type="component" value="Unassembled WGS sequence"/>
</dbReference>
<feature type="compositionally biased region" description="Polar residues" evidence="1">
    <location>
        <begin position="69"/>
        <end position="87"/>
    </location>
</feature>
<feature type="compositionally biased region" description="Basic and acidic residues" evidence="1">
    <location>
        <begin position="48"/>
        <end position="57"/>
    </location>
</feature>
<comment type="caution">
    <text evidence="2">The sequence shown here is derived from an EMBL/GenBank/DDBJ whole genome shotgun (WGS) entry which is preliminary data.</text>
</comment>
<feature type="compositionally biased region" description="Polar residues" evidence="1">
    <location>
        <begin position="103"/>
        <end position="114"/>
    </location>
</feature>
<name>A0ABD0YET5_9HEMI</name>
<reference evidence="2 3" key="1">
    <citation type="submission" date="2024-07" db="EMBL/GenBank/DDBJ databases">
        <title>Chromosome-level genome assembly of the water stick insect Ranatra chinensis (Heteroptera: Nepidae).</title>
        <authorList>
            <person name="Liu X."/>
        </authorList>
    </citation>
    <scope>NUCLEOTIDE SEQUENCE [LARGE SCALE GENOMIC DNA]</scope>
    <source>
        <strain evidence="2">Cailab_2021Rc</strain>
        <tissue evidence="2">Muscle</tissue>
    </source>
</reference>
<gene>
    <name evidence="2" type="ORF">AAG570_005273</name>
</gene>
<evidence type="ECO:0000256" key="1">
    <source>
        <dbReference type="SAM" id="MobiDB-lite"/>
    </source>
</evidence>
<dbReference type="AlphaFoldDB" id="A0ABD0YET5"/>
<evidence type="ECO:0000313" key="3">
    <source>
        <dbReference type="Proteomes" id="UP001558652"/>
    </source>
</evidence>
<organism evidence="2 3">
    <name type="scientific">Ranatra chinensis</name>
    <dbReference type="NCBI Taxonomy" id="642074"/>
    <lineage>
        <taxon>Eukaryota</taxon>
        <taxon>Metazoa</taxon>
        <taxon>Ecdysozoa</taxon>
        <taxon>Arthropoda</taxon>
        <taxon>Hexapoda</taxon>
        <taxon>Insecta</taxon>
        <taxon>Pterygota</taxon>
        <taxon>Neoptera</taxon>
        <taxon>Paraneoptera</taxon>
        <taxon>Hemiptera</taxon>
        <taxon>Heteroptera</taxon>
        <taxon>Panheteroptera</taxon>
        <taxon>Nepomorpha</taxon>
        <taxon>Nepidae</taxon>
        <taxon>Ranatrinae</taxon>
        <taxon>Ranatra</taxon>
    </lineage>
</organism>
<accession>A0ABD0YET5</accession>
<evidence type="ECO:0000313" key="2">
    <source>
        <dbReference type="EMBL" id="KAL1116803.1"/>
    </source>
</evidence>